<feature type="region of interest" description="Disordered" evidence="1">
    <location>
        <begin position="125"/>
        <end position="151"/>
    </location>
</feature>
<proteinExistence type="predicted"/>
<dbReference type="AlphaFoldDB" id="A0A0D1Z7R9"/>
<organism evidence="2 3">
    <name type="scientific">Exophiala mesophila</name>
    <name type="common">Black yeast-like fungus</name>
    <dbReference type="NCBI Taxonomy" id="212818"/>
    <lineage>
        <taxon>Eukaryota</taxon>
        <taxon>Fungi</taxon>
        <taxon>Dikarya</taxon>
        <taxon>Ascomycota</taxon>
        <taxon>Pezizomycotina</taxon>
        <taxon>Eurotiomycetes</taxon>
        <taxon>Chaetothyriomycetidae</taxon>
        <taxon>Chaetothyriales</taxon>
        <taxon>Herpotrichiellaceae</taxon>
        <taxon>Exophiala</taxon>
    </lineage>
</organism>
<dbReference type="RefSeq" id="XP_016221563.1">
    <property type="nucleotide sequence ID" value="XM_016372231.1"/>
</dbReference>
<dbReference type="EMBL" id="KN847524">
    <property type="protein sequence ID" value="KIV89989.1"/>
    <property type="molecule type" value="Genomic_DNA"/>
</dbReference>
<dbReference type="OMA" id="ILEEEMW"/>
<reference evidence="2 3" key="1">
    <citation type="submission" date="2015-01" db="EMBL/GenBank/DDBJ databases">
        <title>The Genome Sequence of Exophiala mesophila CBS40295.</title>
        <authorList>
            <consortium name="The Broad Institute Genomics Platform"/>
            <person name="Cuomo C."/>
            <person name="de Hoog S."/>
            <person name="Gorbushina A."/>
            <person name="Stielow B."/>
            <person name="Teixiera M."/>
            <person name="Abouelleil A."/>
            <person name="Chapman S.B."/>
            <person name="Priest M."/>
            <person name="Young S.K."/>
            <person name="Wortman J."/>
            <person name="Nusbaum C."/>
            <person name="Birren B."/>
        </authorList>
    </citation>
    <scope>NUCLEOTIDE SEQUENCE [LARGE SCALE GENOMIC DNA]</scope>
    <source>
        <strain evidence="2 3">CBS 40295</strain>
    </source>
</reference>
<dbReference type="OrthoDB" id="4159375at2759"/>
<evidence type="ECO:0000313" key="2">
    <source>
        <dbReference type="EMBL" id="KIV89989.1"/>
    </source>
</evidence>
<feature type="compositionally biased region" description="Basic residues" evidence="1">
    <location>
        <begin position="130"/>
        <end position="142"/>
    </location>
</feature>
<feature type="region of interest" description="Disordered" evidence="1">
    <location>
        <begin position="1"/>
        <end position="20"/>
    </location>
</feature>
<evidence type="ECO:0000313" key="3">
    <source>
        <dbReference type="Proteomes" id="UP000054302"/>
    </source>
</evidence>
<dbReference type="GeneID" id="27325184"/>
<accession>A0A0D1Z7R9</accession>
<protein>
    <submittedName>
        <fullName evidence="2">Uncharacterized protein</fullName>
    </submittedName>
</protein>
<dbReference type="VEuPathDB" id="FungiDB:PV10_07339"/>
<feature type="region of interest" description="Disordered" evidence="1">
    <location>
        <begin position="90"/>
        <end position="112"/>
    </location>
</feature>
<dbReference type="Proteomes" id="UP000054302">
    <property type="component" value="Unassembled WGS sequence"/>
</dbReference>
<name>A0A0D1Z7R9_EXOME</name>
<gene>
    <name evidence="2" type="ORF">PV10_07339</name>
</gene>
<evidence type="ECO:0000256" key="1">
    <source>
        <dbReference type="SAM" id="MobiDB-lite"/>
    </source>
</evidence>
<keyword evidence="3" id="KW-1185">Reference proteome</keyword>
<dbReference type="HOGENOM" id="CLU_1377987_0_0_1"/>
<sequence length="193" mass="21747">MMSQTAPVVETRPRSASTDVKDNAFVSVYNDGDLTDLLFKEPAFAAGFLVETEEPHKADGVAISRRKPAAHFNTGTTPPPPTVKATVTAQPAKAPMEEATKSSPPPERYERRPSFIEVTLPAEHKENHHPTTKSHPHPHSHQHRQESSEEHVMDWWPENDSTAQHVWVEKNQTSADEEEDIFEDAVWSETFYD</sequence>